<keyword evidence="1" id="KW-1133">Transmembrane helix</keyword>
<dbReference type="Proteomes" id="UP000669179">
    <property type="component" value="Unassembled WGS sequence"/>
</dbReference>
<feature type="transmembrane region" description="Helical" evidence="1">
    <location>
        <begin position="59"/>
        <end position="77"/>
    </location>
</feature>
<proteinExistence type="predicted"/>
<dbReference type="EMBL" id="JAGEOJ010000023">
    <property type="protein sequence ID" value="MBO2453965.1"/>
    <property type="molecule type" value="Genomic_DNA"/>
</dbReference>
<keyword evidence="3" id="KW-1185">Reference proteome</keyword>
<evidence type="ECO:0000256" key="1">
    <source>
        <dbReference type="SAM" id="Phobius"/>
    </source>
</evidence>
<feature type="transmembrane region" description="Helical" evidence="1">
    <location>
        <begin position="6"/>
        <end position="24"/>
    </location>
</feature>
<gene>
    <name evidence="2" type="ORF">J4573_43230</name>
</gene>
<dbReference type="InterPro" id="IPR025962">
    <property type="entry name" value="SdpI/YhfL"/>
</dbReference>
<dbReference type="AlphaFoldDB" id="A0A939PKG1"/>
<evidence type="ECO:0000313" key="3">
    <source>
        <dbReference type="Proteomes" id="UP000669179"/>
    </source>
</evidence>
<keyword evidence="1" id="KW-0812">Transmembrane</keyword>
<comment type="caution">
    <text evidence="2">The sequence shown here is derived from an EMBL/GenBank/DDBJ whole genome shotgun (WGS) entry which is preliminary data.</text>
</comment>
<name>A0A939PKG1_9ACTN</name>
<accession>A0A939PKG1</accession>
<reference evidence="2" key="1">
    <citation type="submission" date="2021-03" db="EMBL/GenBank/DDBJ databases">
        <authorList>
            <person name="Kanchanasin P."/>
            <person name="Saeng-In P."/>
            <person name="Phongsopitanun W."/>
            <person name="Yuki M."/>
            <person name="Kudo T."/>
            <person name="Ohkuma M."/>
            <person name="Tanasupawat S."/>
        </authorList>
    </citation>
    <scope>NUCLEOTIDE SEQUENCE</scope>
    <source>
        <strain evidence="2">GKU 128</strain>
    </source>
</reference>
<sequence length="112" mass="11374">MQHYVFGTIIVLAGVMIAVVGRRTGQGKLGRNRKAGIRTATTLASDEAWLTVHRAAEPWTIAGGLAMIICGLAALGIQHNGIAAVVAGLGALLGAGLSIIGAVVGHSVLRAR</sequence>
<evidence type="ECO:0000313" key="2">
    <source>
        <dbReference type="EMBL" id="MBO2453965.1"/>
    </source>
</evidence>
<organism evidence="2 3">
    <name type="scientific">Actinomadura barringtoniae</name>
    <dbReference type="NCBI Taxonomy" id="1427535"/>
    <lineage>
        <taxon>Bacteria</taxon>
        <taxon>Bacillati</taxon>
        <taxon>Actinomycetota</taxon>
        <taxon>Actinomycetes</taxon>
        <taxon>Streptosporangiales</taxon>
        <taxon>Thermomonosporaceae</taxon>
        <taxon>Actinomadura</taxon>
    </lineage>
</organism>
<dbReference type="RefSeq" id="WP_208262024.1">
    <property type="nucleotide sequence ID" value="NZ_JAGEOJ010000023.1"/>
</dbReference>
<protein>
    <submittedName>
        <fullName evidence="2">SdpI family protein</fullName>
    </submittedName>
</protein>
<feature type="transmembrane region" description="Helical" evidence="1">
    <location>
        <begin position="83"/>
        <end position="109"/>
    </location>
</feature>
<dbReference type="Pfam" id="PF13630">
    <property type="entry name" value="SdpI"/>
    <property type="match status" value="1"/>
</dbReference>
<keyword evidence="1" id="KW-0472">Membrane</keyword>